<name>A0A182S4F9_ANOFN</name>
<dbReference type="VEuPathDB" id="VectorBase:AFUN015269"/>
<keyword evidence="1" id="KW-0472">Membrane</keyword>
<dbReference type="AlphaFoldDB" id="A0A182S4F9"/>
<reference evidence="2" key="1">
    <citation type="submission" date="2020-05" db="UniProtKB">
        <authorList>
            <consortium name="EnsemblMetazoa"/>
        </authorList>
    </citation>
    <scope>IDENTIFICATION</scope>
    <source>
        <strain evidence="2">FUMOZ</strain>
    </source>
</reference>
<protein>
    <submittedName>
        <fullName evidence="2">Uncharacterized protein</fullName>
    </submittedName>
</protein>
<keyword evidence="1" id="KW-0812">Transmembrane</keyword>
<accession>A0A182S4F9</accession>
<evidence type="ECO:0000313" key="2">
    <source>
        <dbReference type="EnsemblMetazoa" id="AFUN015269-PB"/>
    </source>
</evidence>
<proteinExistence type="predicted"/>
<dbReference type="EnsemblMetazoa" id="AFUN015269-RA">
    <property type="protein sequence ID" value="AFUN015269-PA"/>
    <property type="gene ID" value="AFUN015269"/>
</dbReference>
<evidence type="ECO:0000256" key="1">
    <source>
        <dbReference type="SAM" id="Phobius"/>
    </source>
</evidence>
<keyword evidence="1" id="KW-1133">Transmembrane helix</keyword>
<sequence length="92" mass="10482">MARWLSNATNNLFQRFLHTCAGTPNVLLISPQASITSLRLFCPLNLAIVWSCGFFFISDIRFISKLLGRLYSTCDRRGPVHFPISLLLIMHK</sequence>
<dbReference type="EnsemblMetazoa" id="AFUN015269-RB">
    <property type="protein sequence ID" value="AFUN015269-PB"/>
    <property type="gene ID" value="AFUN015269"/>
</dbReference>
<organism evidence="2">
    <name type="scientific">Anopheles funestus</name>
    <name type="common">African malaria mosquito</name>
    <dbReference type="NCBI Taxonomy" id="62324"/>
    <lineage>
        <taxon>Eukaryota</taxon>
        <taxon>Metazoa</taxon>
        <taxon>Ecdysozoa</taxon>
        <taxon>Arthropoda</taxon>
        <taxon>Hexapoda</taxon>
        <taxon>Insecta</taxon>
        <taxon>Pterygota</taxon>
        <taxon>Neoptera</taxon>
        <taxon>Endopterygota</taxon>
        <taxon>Diptera</taxon>
        <taxon>Nematocera</taxon>
        <taxon>Culicoidea</taxon>
        <taxon>Culicidae</taxon>
        <taxon>Anophelinae</taxon>
        <taxon>Anopheles</taxon>
    </lineage>
</organism>
<feature type="transmembrane region" description="Helical" evidence="1">
    <location>
        <begin position="38"/>
        <end position="57"/>
    </location>
</feature>